<proteinExistence type="inferred from homology"/>
<name>A0A2P6TUQ0_CHLSO</name>
<evidence type="ECO:0000256" key="8">
    <source>
        <dbReference type="ARBA" id="ARBA00022777"/>
    </source>
</evidence>
<evidence type="ECO:0000256" key="10">
    <source>
        <dbReference type="ARBA" id="ARBA00022842"/>
    </source>
</evidence>
<dbReference type="GO" id="GO:0004743">
    <property type="term" value="F:pyruvate kinase activity"/>
    <property type="evidence" value="ECO:0007669"/>
    <property type="project" value="UniProtKB-EC"/>
</dbReference>
<keyword evidence="5" id="KW-0808">Transferase</keyword>
<dbReference type="GO" id="GO:0030955">
    <property type="term" value="F:potassium ion binding"/>
    <property type="evidence" value="ECO:0007669"/>
    <property type="project" value="InterPro"/>
</dbReference>
<evidence type="ECO:0000256" key="3">
    <source>
        <dbReference type="ARBA" id="ARBA00008663"/>
    </source>
</evidence>
<dbReference type="SUPFAM" id="SSF51621">
    <property type="entry name" value="Phosphoenolpyruvate/pyruvate domain"/>
    <property type="match status" value="1"/>
</dbReference>
<dbReference type="Gene3D" id="3.40.1380.20">
    <property type="entry name" value="Pyruvate kinase, C-terminal domain"/>
    <property type="match status" value="1"/>
</dbReference>
<comment type="pathway">
    <text evidence="2">Carbohydrate degradation; glycolysis; pyruvate from D-glyceraldehyde 3-phosphate: step 5/5.</text>
</comment>
<accession>A0A2P6TUQ0</accession>
<evidence type="ECO:0000259" key="15">
    <source>
        <dbReference type="Pfam" id="PF02887"/>
    </source>
</evidence>
<evidence type="ECO:0000313" key="16">
    <source>
        <dbReference type="EMBL" id="PRW57774.1"/>
    </source>
</evidence>
<dbReference type="Gene3D" id="2.40.33.10">
    <property type="entry name" value="PK beta-barrel domain-like"/>
    <property type="match status" value="1"/>
</dbReference>
<keyword evidence="17" id="KW-1185">Reference proteome</keyword>
<evidence type="ECO:0000256" key="1">
    <source>
        <dbReference type="ARBA" id="ARBA00001958"/>
    </source>
</evidence>
<keyword evidence="12 16" id="KW-0670">Pyruvate</keyword>
<dbReference type="InterPro" id="IPR015806">
    <property type="entry name" value="Pyrv_Knase_insert_dom_sf"/>
</dbReference>
<evidence type="ECO:0000313" key="17">
    <source>
        <dbReference type="Proteomes" id="UP000239899"/>
    </source>
</evidence>
<dbReference type="InterPro" id="IPR036918">
    <property type="entry name" value="Pyrv_Knase_C_sf"/>
</dbReference>
<dbReference type="Gene3D" id="3.20.20.60">
    <property type="entry name" value="Phosphoenolpyruvate-binding domains"/>
    <property type="match status" value="1"/>
</dbReference>
<dbReference type="InterPro" id="IPR011037">
    <property type="entry name" value="Pyrv_Knase-like_insert_dom_sf"/>
</dbReference>
<evidence type="ECO:0000256" key="9">
    <source>
        <dbReference type="ARBA" id="ARBA00022840"/>
    </source>
</evidence>
<comment type="similarity">
    <text evidence="3">Belongs to the pyruvate kinase family.</text>
</comment>
<evidence type="ECO:0000256" key="4">
    <source>
        <dbReference type="ARBA" id="ARBA00012142"/>
    </source>
</evidence>
<evidence type="ECO:0000256" key="5">
    <source>
        <dbReference type="ARBA" id="ARBA00022679"/>
    </source>
</evidence>
<dbReference type="Proteomes" id="UP000239899">
    <property type="component" value="Unassembled WGS sequence"/>
</dbReference>
<keyword evidence="9" id="KW-0067">ATP-binding</keyword>
<feature type="domain" description="Pyruvate kinase barrel" evidence="14">
    <location>
        <begin position="34"/>
        <end position="271"/>
    </location>
</feature>
<reference evidence="16 17" key="1">
    <citation type="journal article" date="2018" name="Plant J.">
        <title>Genome sequences of Chlorella sorokiniana UTEX 1602 and Micractinium conductrix SAG 241.80: implications to maltose excretion by a green alga.</title>
        <authorList>
            <person name="Arriola M.B."/>
            <person name="Velmurugan N."/>
            <person name="Zhang Y."/>
            <person name="Plunkett M.H."/>
            <person name="Hondzo H."/>
            <person name="Barney B.M."/>
        </authorList>
    </citation>
    <scope>NUCLEOTIDE SEQUENCE [LARGE SCALE GENOMIC DNA]</scope>
    <source>
        <strain evidence="17">UTEX 1602</strain>
    </source>
</reference>
<evidence type="ECO:0000256" key="12">
    <source>
        <dbReference type="ARBA" id="ARBA00023317"/>
    </source>
</evidence>
<organism evidence="16 17">
    <name type="scientific">Chlorella sorokiniana</name>
    <name type="common">Freshwater green alga</name>
    <dbReference type="NCBI Taxonomy" id="3076"/>
    <lineage>
        <taxon>Eukaryota</taxon>
        <taxon>Viridiplantae</taxon>
        <taxon>Chlorophyta</taxon>
        <taxon>core chlorophytes</taxon>
        <taxon>Trebouxiophyceae</taxon>
        <taxon>Chlorellales</taxon>
        <taxon>Chlorellaceae</taxon>
        <taxon>Chlorella clade</taxon>
        <taxon>Chlorella</taxon>
    </lineage>
</organism>
<keyword evidence="11" id="KW-0324">Glycolysis</keyword>
<comment type="caution">
    <text evidence="16">The sequence shown here is derived from an EMBL/GenBank/DDBJ whole genome shotgun (WGS) entry which is preliminary data.</text>
</comment>
<evidence type="ECO:0000256" key="11">
    <source>
        <dbReference type="ARBA" id="ARBA00023152"/>
    </source>
</evidence>
<dbReference type="InterPro" id="IPR015795">
    <property type="entry name" value="Pyrv_Knase_C"/>
</dbReference>
<dbReference type="PANTHER" id="PTHR11817">
    <property type="entry name" value="PYRUVATE KINASE"/>
    <property type="match status" value="1"/>
</dbReference>
<dbReference type="SUPFAM" id="SSF52935">
    <property type="entry name" value="PK C-terminal domain-like"/>
    <property type="match status" value="1"/>
</dbReference>
<evidence type="ECO:0000256" key="7">
    <source>
        <dbReference type="ARBA" id="ARBA00022741"/>
    </source>
</evidence>
<comment type="catalytic activity">
    <reaction evidence="13">
        <text>pyruvate + ATP = phosphoenolpyruvate + ADP + H(+)</text>
        <dbReference type="Rhea" id="RHEA:18157"/>
        <dbReference type="ChEBI" id="CHEBI:15361"/>
        <dbReference type="ChEBI" id="CHEBI:15378"/>
        <dbReference type="ChEBI" id="CHEBI:30616"/>
        <dbReference type="ChEBI" id="CHEBI:58702"/>
        <dbReference type="ChEBI" id="CHEBI:456216"/>
        <dbReference type="EC" id="2.7.1.40"/>
    </reaction>
</comment>
<evidence type="ECO:0000256" key="6">
    <source>
        <dbReference type="ARBA" id="ARBA00022723"/>
    </source>
</evidence>
<dbReference type="InterPro" id="IPR040442">
    <property type="entry name" value="Pyrv_kinase-like_dom_sf"/>
</dbReference>
<keyword evidence="10" id="KW-0460">Magnesium</keyword>
<feature type="domain" description="Pyruvate kinase barrel" evidence="14">
    <location>
        <begin position="279"/>
        <end position="402"/>
    </location>
</feature>
<dbReference type="EC" id="2.7.1.40" evidence="4"/>
<evidence type="ECO:0000259" key="14">
    <source>
        <dbReference type="Pfam" id="PF00224"/>
    </source>
</evidence>
<dbReference type="GO" id="GO:0016301">
    <property type="term" value="F:kinase activity"/>
    <property type="evidence" value="ECO:0007669"/>
    <property type="project" value="UniProtKB-KW"/>
</dbReference>
<keyword evidence="7" id="KW-0547">Nucleotide-binding</keyword>
<comment type="cofactor">
    <cofactor evidence="1">
        <name>K(+)</name>
        <dbReference type="ChEBI" id="CHEBI:29103"/>
    </cofactor>
</comment>
<dbReference type="GO" id="GO:0005524">
    <property type="term" value="F:ATP binding"/>
    <property type="evidence" value="ECO:0007669"/>
    <property type="project" value="UniProtKB-KW"/>
</dbReference>
<dbReference type="EMBL" id="LHPG02000006">
    <property type="protein sequence ID" value="PRW57774.1"/>
    <property type="molecule type" value="Genomic_DNA"/>
</dbReference>
<dbReference type="Pfam" id="PF00224">
    <property type="entry name" value="PK"/>
    <property type="match status" value="2"/>
</dbReference>
<gene>
    <name evidence="16" type="ORF">C2E21_3535</name>
</gene>
<dbReference type="STRING" id="3076.A0A2P6TUQ0"/>
<feature type="domain" description="Pyruvate kinase C-terminal" evidence="15">
    <location>
        <begin position="493"/>
        <end position="608"/>
    </location>
</feature>
<keyword evidence="8 16" id="KW-0418">Kinase</keyword>
<dbReference type="InterPro" id="IPR001697">
    <property type="entry name" value="Pyr_Knase"/>
</dbReference>
<dbReference type="UniPathway" id="UPA00109">
    <property type="reaction ID" value="UER00188"/>
</dbReference>
<protein>
    <recommendedName>
        <fullName evidence="4">pyruvate kinase</fullName>
        <ecNumber evidence="4">2.7.1.40</ecNumber>
    </recommendedName>
</protein>
<evidence type="ECO:0000256" key="13">
    <source>
        <dbReference type="ARBA" id="ARBA00048152"/>
    </source>
</evidence>
<dbReference type="SUPFAM" id="SSF50800">
    <property type="entry name" value="PK beta-barrel domain-like"/>
    <property type="match status" value="1"/>
</dbReference>
<evidence type="ECO:0000256" key="2">
    <source>
        <dbReference type="ARBA" id="ARBA00004997"/>
    </source>
</evidence>
<sequence length="686" mass="74814">MSAGRHITKAKCHFFKNDDFNQVLTELPAKGSVAKTKIAITVGPACQTVEKLVALLEAGVTCARIDLTWAPIEYHRTSLLNLQEAMRRTKRLCAVMLDCLGRELMIKRKYGVDENGWPGIFEQLRLKKGQKVTITTDTTQECTSSLLPITYPKFPAMCERGDQIFLGRYLVTGADESSVFLTVEEVTPTEVVCVAASDAVLDGLLTVFHIERSGESLSNLQNDLPALTDFDKQAIATLCNEFEVDFVTISYCRSAEDVFEAREFLAAIGQEHTKVCKCSEVREFLAAIGQEHTKVIAKCETRQSLFNFRTLVDASDAIIISRGNLGLDVVPEKMAMIQKAMVSTCAILGKPSIITRVVDTMIRTPRPTRAEATDIANAVLDGVDAIMLGAETYRGNYALETVKTVSDICRAAEEVFDHANHFEHLASESEYFLGSDEDPELPRHKADRRLGRTISHASLGSDHGGMTSMHSMAMLPRVNSNMGAQLTYTAKLESVAASAVKSADKVGAALMVVVTHTGMTAAMVAKYRPAMPIMTLVVPYLKRDGLKWKLEGRHAARQALLTSGLLPTLAAPTPSAGEGLIEEAVQLALANGWVKPLDHVVVLSRSQMDEFMVKIVSVDEHGLGIKRIRPKSLLDMLKAAGHCIPEEDEEPAPPRALRRPSAVLQGRRNEGIIMTSAGAAANGTAH</sequence>
<dbReference type="OrthoDB" id="108365at2759"/>
<dbReference type="InterPro" id="IPR015813">
    <property type="entry name" value="Pyrv/PenolPyrv_kinase-like_dom"/>
</dbReference>
<dbReference type="Pfam" id="PF02887">
    <property type="entry name" value="PK_C"/>
    <property type="match status" value="1"/>
</dbReference>
<dbReference type="GO" id="GO:0000287">
    <property type="term" value="F:magnesium ion binding"/>
    <property type="evidence" value="ECO:0007669"/>
    <property type="project" value="InterPro"/>
</dbReference>
<dbReference type="InterPro" id="IPR015793">
    <property type="entry name" value="Pyrv_Knase_brl"/>
</dbReference>
<keyword evidence="6" id="KW-0479">Metal-binding</keyword>
<dbReference type="AlphaFoldDB" id="A0A2P6TUQ0"/>